<evidence type="ECO:0000313" key="1">
    <source>
        <dbReference type="EMBL" id="RYR69240.1"/>
    </source>
</evidence>
<keyword evidence="2" id="KW-1185">Reference proteome</keyword>
<evidence type="ECO:0000313" key="2">
    <source>
        <dbReference type="Proteomes" id="UP000289738"/>
    </source>
</evidence>
<accession>A0A445E1G3</accession>
<sequence>MDQTEGKDTINAELSQPCKLAAILSESTFAGTEPAISAFHHRRNVGANLVTTNSQIATATTTSISQDINLGLKSFRHVDRISGLYHVQEKKQTSHCVSPPIHSLVSSSICGRRRRRRHPWRRERPSSSSSIVLSLRCIAPRWSCICSTMLPTGGVSRSLAVDRYTTTRVATPRRTLPCCLKSVCQNSLSD</sequence>
<proteinExistence type="predicted"/>
<reference evidence="1 2" key="1">
    <citation type="submission" date="2019-01" db="EMBL/GenBank/DDBJ databases">
        <title>Sequencing of cultivated peanut Arachis hypogaea provides insights into genome evolution and oil improvement.</title>
        <authorList>
            <person name="Chen X."/>
        </authorList>
    </citation>
    <scope>NUCLEOTIDE SEQUENCE [LARGE SCALE GENOMIC DNA]</scope>
    <source>
        <strain evidence="2">cv. Fuhuasheng</strain>
        <tissue evidence="1">Leaves</tissue>
    </source>
</reference>
<organism evidence="1 2">
    <name type="scientific">Arachis hypogaea</name>
    <name type="common">Peanut</name>
    <dbReference type="NCBI Taxonomy" id="3818"/>
    <lineage>
        <taxon>Eukaryota</taxon>
        <taxon>Viridiplantae</taxon>
        <taxon>Streptophyta</taxon>
        <taxon>Embryophyta</taxon>
        <taxon>Tracheophyta</taxon>
        <taxon>Spermatophyta</taxon>
        <taxon>Magnoliopsida</taxon>
        <taxon>eudicotyledons</taxon>
        <taxon>Gunneridae</taxon>
        <taxon>Pentapetalae</taxon>
        <taxon>rosids</taxon>
        <taxon>fabids</taxon>
        <taxon>Fabales</taxon>
        <taxon>Fabaceae</taxon>
        <taxon>Papilionoideae</taxon>
        <taxon>50 kb inversion clade</taxon>
        <taxon>dalbergioids sensu lato</taxon>
        <taxon>Dalbergieae</taxon>
        <taxon>Pterocarpus clade</taxon>
        <taxon>Arachis</taxon>
    </lineage>
</organism>
<dbReference type="EMBL" id="SDMP01000003">
    <property type="protein sequence ID" value="RYR69240.1"/>
    <property type="molecule type" value="Genomic_DNA"/>
</dbReference>
<dbReference type="AlphaFoldDB" id="A0A445E1G3"/>
<name>A0A445E1G3_ARAHY</name>
<gene>
    <name evidence="1" type="ORF">Ahy_A03g015784</name>
</gene>
<protein>
    <submittedName>
        <fullName evidence="1">Uncharacterized protein</fullName>
    </submittedName>
</protein>
<comment type="caution">
    <text evidence="1">The sequence shown here is derived from an EMBL/GenBank/DDBJ whole genome shotgun (WGS) entry which is preliminary data.</text>
</comment>
<dbReference type="Proteomes" id="UP000289738">
    <property type="component" value="Chromosome A03"/>
</dbReference>